<dbReference type="PANTHER" id="PTHR46082">
    <property type="entry name" value="ATP/GTP-BINDING PROTEIN-RELATED"/>
    <property type="match status" value="1"/>
</dbReference>
<dbReference type="RefSeq" id="XP_064706014.1">
    <property type="nucleotide sequence ID" value="XM_064846404.1"/>
</dbReference>
<dbReference type="InterPro" id="IPR011990">
    <property type="entry name" value="TPR-like_helical_dom_sf"/>
</dbReference>
<dbReference type="AlphaFoldDB" id="A0AAV9N8X9"/>
<protein>
    <recommendedName>
        <fullName evidence="6">NB-ARC domain-containing protein</fullName>
    </recommendedName>
</protein>
<organism evidence="4 5">
    <name type="scientific">Exophiala bonariae</name>
    <dbReference type="NCBI Taxonomy" id="1690606"/>
    <lineage>
        <taxon>Eukaryota</taxon>
        <taxon>Fungi</taxon>
        <taxon>Dikarya</taxon>
        <taxon>Ascomycota</taxon>
        <taxon>Pezizomycotina</taxon>
        <taxon>Eurotiomycetes</taxon>
        <taxon>Chaetothyriomycetidae</taxon>
        <taxon>Chaetothyriales</taxon>
        <taxon>Herpotrichiellaceae</taxon>
        <taxon>Exophiala</taxon>
    </lineage>
</organism>
<evidence type="ECO:0000256" key="1">
    <source>
        <dbReference type="SAM" id="MobiDB-lite"/>
    </source>
</evidence>
<dbReference type="InterPro" id="IPR027417">
    <property type="entry name" value="P-loop_NTPase"/>
</dbReference>
<feature type="domain" description="NB-ARC" evidence="2">
    <location>
        <begin position="192"/>
        <end position="337"/>
    </location>
</feature>
<evidence type="ECO:0000313" key="4">
    <source>
        <dbReference type="EMBL" id="KAK5052000.1"/>
    </source>
</evidence>
<dbReference type="SUPFAM" id="SSF52540">
    <property type="entry name" value="P-loop containing nucleoside triphosphate hydrolases"/>
    <property type="match status" value="1"/>
</dbReference>
<dbReference type="Gene3D" id="3.40.50.300">
    <property type="entry name" value="P-loop containing nucleotide triphosphate hydrolases"/>
    <property type="match status" value="1"/>
</dbReference>
<dbReference type="SUPFAM" id="SSF48452">
    <property type="entry name" value="TPR-like"/>
    <property type="match status" value="2"/>
</dbReference>
<name>A0AAV9N8X9_9EURO</name>
<dbReference type="InterPro" id="IPR011717">
    <property type="entry name" value="TPR-4"/>
</dbReference>
<dbReference type="GO" id="GO:0043531">
    <property type="term" value="F:ADP binding"/>
    <property type="evidence" value="ECO:0007669"/>
    <property type="project" value="InterPro"/>
</dbReference>
<dbReference type="EMBL" id="JAVRRD010000014">
    <property type="protein sequence ID" value="KAK5052000.1"/>
    <property type="molecule type" value="Genomic_DNA"/>
</dbReference>
<dbReference type="InterPro" id="IPR053137">
    <property type="entry name" value="NLR-like"/>
</dbReference>
<dbReference type="Gene3D" id="1.25.40.10">
    <property type="entry name" value="Tetratricopeptide repeat domain"/>
    <property type="match status" value="2"/>
</dbReference>
<accession>A0AAV9N8X9</accession>
<dbReference type="InterPro" id="IPR031352">
    <property type="entry name" value="SesA"/>
</dbReference>
<dbReference type="GeneID" id="89971003"/>
<feature type="domain" description="NACHT-NTPase and P-loop NTPases N-terminal" evidence="3">
    <location>
        <begin position="12"/>
        <end position="136"/>
    </location>
</feature>
<proteinExistence type="predicted"/>
<evidence type="ECO:0000313" key="5">
    <source>
        <dbReference type="Proteomes" id="UP001358417"/>
    </source>
</evidence>
<evidence type="ECO:0008006" key="6">
    <source>
        <dbReference type="Google" id="ProtNLM"/>
    </source>
</evidence>
<comment type="caution">
    <text evidence="4">The sequence shown here is derived from an EMBL/GenBank/DDBJ whole genome shotgun (WGS) entry which is preliminary data.</text>
</comment>
<sequence>MAEAVAVIGLLSSIIQLVDFSSNLLDRLHDFVTTTKEVPDVFRNICVQLPLTTATLQRLSRRISENGLSSDEQKALQAIVDRTMELIHNINEVLSKTIPSKTSSSFEKRVLALQSLRYDKRIQTASAQLLQNVNLLTFFQTTQIHDNSTRSARRLSGTTFIDVPEVLDFQHGLNLGGAPHLAEGNFVGRELELKQLSNMLKPDSQRQSIVAVVGMGGMGKTQLCIEYAVTHQDLYSSIFWLNAQDESSLRADLLSVANIVLSAQESKLRSKTDEDDIIRELRQWLSQPKNRNWLLILDNLDNPKMPTDNDPSALDVREYFPYRSQGSILITTRARTLHFAKQLPLRKLETLEQGLEMLSVRSGRLITTDDDAKELVRRLDGLPLALTSAASFLERTTCTIQEYLKEYKENWVKNEAESLFEYGDRTLFTTWNMSVEKLKNQDDPAVELLRISAYFSNENIYYELLSGGDPNVWPILGDIRQNKATFDRSMAKLRDYSLIETTHRGYRLHPCVHDWTLSSLNQTIVDADVWGAAKCTVAASGFSIWATDYDQALSRHASHVIRLTHPLLYDVLIHGELNEDRCDALTGLGQILHDVGRIQEAMPLMTRALLWSQEHLGEAHETFLYACSMVGLFQKDLGNFAEAEDLIKIATYGRARTLGPYHTSTLDPVHNLGILYLDLDQFQEAEQMYLWSLTGCEQSYGPQDVNTFWAMMALAECYMAQDKLDEAARQFERALEGFDMSIDNDHAFSRRTASKLGMIYEQKGAYTSAAAMYQRVHESCRQLFGQDHWSTLEAKDDLDRLQSKCLSIASAASPPGLNESPPTPPTDDAAVASLQSSDEDVDDEGSPEGAHDAGEPFGIPFRPSKSFPLSCHRCRVPLTAETKRFICCFCDDHELCGDCHTQLRSKQQSDPDQEKQHDRHIFLSCDFPEPAP</sequence>
<evidence type="ECO:0000259" key="2">
    <source>
        <dbReference type="Pfam" id="PF00931"/>
    </source>
</evidence>
<keyword evidence="5" id="KW-1185">Reference proteome</keyword>
<gene>
    <name evidence="4" type="ORF">LTR84_002804</name>
</gene>
<dbReference type="Pfam" id="PF17107">
    <property type="entry name" value="SesA"/>
    <property type="match status" value="1"/>
</dbReference>
<dbReference type="InterPro" id="IPR002182">
    <property type="entry name" value="NB-ARC"/>
</dbReference>
<dbReference type="SMART" id="SM00028">
    <property type="entry name" value="TPR"/>
    <property type="match status" value="4"/>
</dbReference>
<evidence type="ECO:0000259" key="3">
    <source>
        <dbReference type="Pfam" id="PF17107"/>
    </source>
</evidence>
<dbReference type="Pfam" id="PF13424">
    <property type="entry name" value="TPR_12"/>
    <property type="match status" value="1"/>
</dbReference>
<dbReference type="InterPro" id="IPR019734">
    <property type="entry name" value="TPR_rpt"/>
</dbReference>
<reference evidence="4 5" key="1">
    <citation type="submission" date="2023-08" db="EMBL/GenBank/DDBJ databases">
        <title>Black Yeasts Isolated from many extreme environments.</title>
        <authorList>
            <person name="Coleine C."/>
            <person name="Stajich J.E."/>
            <person name="Selbmann L."/>
        </authorList>
    </citation>
    <scope>NUCLEOTIDE SEQUENCE [LARGE SCALE GENOMIC DNA]</scope>
    <source>
        <strain evidence="4 5">CCFEE 5792</strain>
    </source>
</reference>
<dbReference type="PRINTS" id="PR00364">
    <property type="entry name" value="DISEASERSIST"/>
</dbReference>
<feature type="compositionally biased region" description="Acidic residues" evidence="1">
    <location>
        <begin position="837"/>
        <end position="846"/>
    </location>
</feature>
<dbReference type="PANTHER" id="PTHR46082:SF6">
    <property type="entry name" value="AAA+ ATPASE DOMAIN-CONTAINING PROTEIN-RELATED"/>
    <property type="match status" value="1"/>
</dbReference>
<dbReference type="Pfam" id="PF13374">
    <property type="entry name" value="TPR_10"/>
    <property type="match status" value="1"/>
</dbReference>
<dbReference type="Proteomes" id="UP001358417">
    <property type="component" value="Unassembled WGS sequence"/>
</dbReference>
<dbReference type="Pfam" id="PF07721">
    <property type="entry name" value="TPR_4"/>
    <property type="match status" value="1"/>
</dbReference>
<dbReference type="Pfam" id="PF00931">
    <property type="entry name" value="NB-ARC"/>
    <property type="match status" value="1"/>
</dbReference>
<feature type="region of interest" description="Disordered" evidence="1">
    <location>
        <begin position="811"/>
        <end position="859"/>
    </location>
</feature>